<dbReference type="PROSITE" id="PS50022">
    <property type="entry name" value="FA58C_3"/>
    <property type="match status" value="1"/>
</dbReference>
<evidence type="ECO:0000259" key="1">
    <source>
        <dbReference type="PROSITE" id="PS50022"/>
    </source>
</evidence>
<dbReference type="PROSITE" id="PS51257">
    <property type="entry name" value="PROKAR_LIPOPROTEIN"/>
    <property type="match status" value="1"/>
</dbReference>
<dbReference type="RefSeq" id="WP_120258945.1">
    <property type="nucleotide sequence ID" value="NZ_RAPY01000001.1"/>
</dbReference>
<dbReference type="InterPro" id="IPR000421">
    <property type="entry name" value="FA58C"/>
</dbReference>
<keyword evidence="3" id="KW-1185">Reference proteome</keyword>
<dbReference type="InterPro" id="IPR032164">
    <property type="entry name" value="DUF5000"/>
</dbReference>
<dbReference type="SUPFAM" id="SSF49785">
    <property type="entry name" value="Galactose-binding domain-like"/>
    <property type="match status" value="1"/>
</dbReference>
<dbReference type="AlphaFoldDB" id="A0A420BL21"/>
<evidence type="ECO:0000313" key="2">
    <source>
        <dbReference type="EMBL" id="RKE57380.1"/>
    </source>
</evidence>
<organism evidence="2 3">
    <name type="scientific">Sphingobacterium detergens</name>
    <dbReference type="NCBI Taxonomy" id="1145106"/>
    <lineage>
        <taxon>Bacteria</taxon>
        <taxon>Pseudomonadati</taxon>
        <taxon>Bacteroidota</taxon>
        <taxon>Sphingobacteriia</taxon>
        <taxon>Sphingobacteriales</taxon>
        <taxon>Sphingobacteriaceae</taxon>
        <taxon>Sphingobacterium</taxon>
    </lineage>
</organism>
<dbReference type="OrthoDB" id="1312186at2"/>
<comment type="caution">
    <text evidence="2">The sequence shown here is derived from an EMBL/GenBank/DDBJ whole genome shotgun (WGS) entry which is preliminary data.</text>
</comment>
<sequence>MKIIKYLTCFFFFIVAGIAIISCTKEDDYKEITKDGEIYYPGRADSVAANGGRNRIQLRIILGNDPLVTKVKVFWKNNTDSVEADVVKTTGKDVVDFMFNNLTQGAYSFEVYTYTANNARSVVKKVTGTAYGDNYQRALSNRTVKSIGFSPDGNKLIVNWNAALDGEKSIELKYTDEAGVAQTAIVPGGSATTELPGYKDQSKIIYRSIYLPEPKAIDEFTVEAMESTIPLFERQLDKSKFKEYVLPTDVTDNWNWLLRFLWDENYGTPGFASTYSNTPWFTFDMGESVSIGKFKTWQATDRIFRAESIKRFEIWGSNSPASDGSWASWTKLADCQSIKPSGLPGGETTAGDIDYAKAGEEFKLPPGTPKARYIRIKVLETWGNGSFITMGELGVWTSDKIGK</sequence>
<reference evidence="2 3" key="1">
    <citation type="submission" date="2018-09" db="EMBL/GenBank/DDBJ databases">
        <title>Genomic Encyclopedia of Type Strains, Phase III (KMG-III): the genomes of soil and plant-associated and newly described type strains.</title>
        <authorList>
            <person name="Whitman W."/>
        </authorList>
    </citation>
    <scope>NUCLEOTIDE SEQUENCE [LARGE SCALE GENOMIC DNA]</scope>
    <source>
        <strain evidence="2 3">CECT 7938</strain>
    </source>
</reference>
<gene>
    <name evidence="2" type="ORF">DFQ12_2268</name>
</gene>
<dbReference type="InterPro" id="IPR008979">
    <property type="entry name" value="Galactose-bd-like_sf"/>
</dbReference>
<dbReference type="Gene3D" id="2.60.120.260">
    <property type="entry name" value="Galactose-binding domain-like"/>
    <property type="match status" value="1"/>
</dbReference>
<feature type="domain" description="F5/8 type C" evidence="1">
    <location>
        <begin position="262"/>
        <end position="395"/>
    </location>
</feature>
<dbReference type="EMBL" id="RAPY01000001">
    <property type="protein sequence ID" value="RKE57380.1"/>
    <property type="molecule type" value="Genomic_DNA"/>
</dbReference>
<dbReference type="Pfam" id="PF16391">
    <property type="entry name" value="DUF5000"/>
    <property type="match status" value="1"/>
</dbReference>
<dbReference type="Proteomes" id="UP000286246">
    <property type="component" value="Unassembled WGS sequence"/>
</dbReference>
<dbReference type="Pfam" id="PF16389">
    <property type="entry name" value="DUF4998"/>
    <property type="match status" value="1"/>
</dbReference>
<proteinExistence type="predicted"/>
<name>A0A420BL21_SPHD1</name>
<protein>
    <submittedName>
        <fullName evidence="2">Uncharacterized protein DUF5000</fullName>
    </submittedName>
</protein>
<evidence type="ECO:0000313" key="3">
    <source>
        <dbReference type="Proteomes" id="UP000286246"/>
    </source>
</evidence>
<accession>A0A420BL21</accession>